<protein>
    <recommendedName>
        <fullName evidence="3">Prepilin-type N-terminal cleavage/methylation domain-containing protein</fullName>
    </recommendedName>
</protein>
<sequence length="221" mass="24458">MRRRLGGRAGYVMIEALAALAISGLVLAAVPLASGILFRNWEKATSGSDTLDRLASGLSVVRRELSMMRRERFADRDAAGPYAFLATSDTIGFVLPDASDGSEPGEFVVVIKVRPEANGNALVRGMAPFRPDMRNFNRLRLDDPVVLLSGPWKYRFQYAARRRDGLEWLDEWLDEQDLPVAIRLDVVDYTSEQRVIPPLVIPIRVDAEPGCVDERGGVCGI</sequence>
<dbReference type="RefSeq" id="WP_261618303.1">
    <property type="nucleotide sequence ID" value="NZ_JALIDZ010000014.1"/>
</dbReference>
<name>A0AAW5R390_9HYPH</name>
<dbReference type="Proteomes" id="UP001320898">
    <property type="component" value="Unassembled WGS sequence"/>
</dbReference>
<dbReference type="AlphaFoldDB" id="A0AAW5R390"/>
<keyword evidence="2" id="KW-1185">Reference proteome</keyword>
<accession>A0AAW5R390</accession>
<evidence type="ECO:0000313" key="2">
    <source>
        <dbReference type="Proteomes" id="UP001320898"/>
    </source>
</evidence>
<proteinExistence type="predicted"/>
<dbReference type="EMBL" id="JALIDZ010000014">
    <property type="protein sequence ID" value="MCT8974715.1"/>
    <property type="molecule type" value="Genomic_DNA"/>
</dbReference>
<evidence type="ECO:0008006" key="3">
    <source>
        <dbReference type="Google" id="ProtNLM"/>
    </source>
</evidence>
<comment type="caution">
    <text evidence="1">The sequence shown here is derived from an EMBL/GenBank/DDBJ whole genome shotgun (WGS) entry which is preliminary data.</text>
</comment>
<gene>
    <name evidence="1" type="ORF">MUB46_22900</name>
</gene>
<organism evidence="1 2">
    <name type="scientific">Microbaculum marinisediminis</name>
    <dbReference type="NCBI Taxonomy" id="2931392"/>
    <lineage>
        <taxon>Bacteria</taxon>
        <taxon>Pseudomonadati</taxon>
        <taxon>Pseudomonadota</taxon>
        <taxon>Alphaproteobacteria</taxon>
        <taxon>Hyphomicrobiales</taxon>
        <taxon>Tepidamorphaceae</taxon>
        <taxon>Microbaculum</taxon>
    </lineage>
</organism>
<reference evidence="1 2" key="1">
    <citation type="submission" date="2022-04" db="EMBL/GenBank/DDBJ databases">
        <authorList>
            <person name="Ye Y.-Q."/>
            <person name="Du Z.-J."/>
        </authorList>
    </citation>
    <scope>NUCLEOTIDE SEQUENCE [LARGE SCALE GENOMIC DNA]</scope>
    <source>
        <strain evidence="1 2">A6E488</strain>
    </source>
</reference>
<evidence type="ECO:0000313" key="1">
    <source>
        <dbReference type="EMBL" id="MCT8974715.1"/>
    </source>
</evidence>